<feature type="domain" description="Aldehyde dehydrogenase" evidence="4">
    <location>
        <begin position="33"/>
        <end position="493"/>
    </location>
</feature>
<dbReference type="RefSeq" id="WP_103875489.1">
    <property type="nucleotide sequence ID" value="NZ_FNUY01000017.1"/>
</dbReference>
<dbReference type="OrthoDB" id="8175464at2"/>
<accession>A0A1H6D6I6</accession>
<evidence type="ECO:0000313" key="5">
    <source>
        <dbReference type="EMBL" id="SEG80891.1"/>
    </source>
</evidence>
<protein>
    <submittedName>
        <fullName evidence="5">Aldehyde dehydrogenase (Acceptor)</fullName>
    </submittedName>
</protein>
<comment type="similarity">
    <text evidence="3">Belongs to the aldehyde dehydrogenase family.</text>
</comment>
<dbReference type="InterPro" id="IPR015590">
    <property type="entry name" value="Aldehyde_DH_dom"/>
</dbReference>
<evidence type="ECO:0000256" key="2">
    <source>
        <dbReference type="PROSITE-ProRule" id="PRU10007"/>
    </source>
</evidence>
<evidence type="ECO:0000259" key="4">
    <source>
        <dbReference type="Pfam" id="PF00171"/>
    </source>
</evidence>
<evidence type="ECO:0000256" key="3">
    <source>
        <dbReference type="RuleBase" id="RU003345"/>
    </source>
</evidence>
<dbReference type="InterPro" id="IPR016162">
    <property type="entry name" value="Ald_DH_N"/>
</dbReference>
<evidence type="ECO:0000256" key="1">
    <source>
        <dbReference type="ARBA" id="ARBA00023002"/>
    </source>
</evidence>
<organism evidence="5 6">
    <name type="scientific">Bosea lathyri</name>
    <dbReference type="NCBI Taxonomy" id="1036778"/>
    <lineage>
        <taxon>Bacteria</taxon>
        <taxon>Pseudomonadati</taxon>
        <taxon>Pseudomonadota</taxon>
        <taxon>Alphaproteobacteria</taxon>
        <taxon>Hyphomicrobiales</taxon>
        <taxon>Boseaceae</taxon>
        <taxon>Bosea</taxon>
    </lineage>
</organism>
<dbReference type="PANTHER" id="PTHR11699">
    <property type="entry name" value="ALDEHYDE DEHYDROGENASE-RELATED"/>
    <property type="match status" value="1"/>
</dbReference>
<keyword evidence="6" id="KW-1185">Reference proteome</keyword>
<dbReference type="CDD" id="cd07112">
    <property type="entry name" value="ALDH_GABALDH-PuuC"/>
    <property type="match status" value="1"/>
</dbReference>
<dbReference type="InterPro" id="IPR016161">
    <property type="entry name" value="Ald_DH/histidinol_DH"/>
</dbReference>
<sequence>MTVQTAAHYHAIAGRITLSGRAFIDGAFAAASGGAVMETVNPATGEILAAVAHCQTADVDRAVAAARRAFRDGSWSRCAPERRKAVLLRLAGLIRVHSEELAVLESLDSGKPIRDCLKEIGTEVPDTIQWYAELIDKSFGKVAPTGEDALALITREPIGVVGAVLPWNFPLLMAAWKLGPALASGCSVVVKPAEQTSLSLLRLAELSIEAGLPAGVLNVVPGLGETTGRALGLHMDIDAVAFTGSTDVGRLFLRYAADSNLKTIGLEMGGKSPFIVLDDAELSPELIDNAVMSAFWNGGQNCSANMRQIVARSRQEEYLHRIVERTSELVIGDPLDPRTDLGPMVTRDHRARVQGHIESGYREGARCAFTGDTPLSEGPGSFLGPIVFADLSPDMGIAREEIFGPVLGVLPVDDMEQALALADASEYGLHATVYTRDIDRALSVSRRLACGTVAINGFTEGDIKTPFGGYRQSGSLSRDKGTEAMAQYLQTKTTWIAIRRPFAD</sequence>
<dbReference type="InterPro" id="IPR029510">
    <property type="entry name" value="Ald_DH_CS_GLU"/>
</dbReference>
<dbReference type="Proteomes" id="UP000236743">
    <property type="component" value="Unassembled WGS sequence"/>
</dbReference>
<evidence type="ECO:0000313" key="6">
    <source>
        <dbReference type="Proteomes" id="UP000236743"/>
    </source>
</evidence>
<dbReference type="Pfam" id="PF00171">
    <property type="entry name" value="Aldedh"/>
    <property type="match status" value="1"/>
</dbReference>
<feature type="active site" evidence="2">
    <location>
        <position position="267"/>
    </location>
</feature>
<dbReference type="AlphaFoldDB" id="A0A1H6D6I6"/>
<gene>
    <name evidence="5" type="ORF">SAMN04488115_11727</name>
</gene>
<proteinExistence type="inferred from homology"/>
<dbReference type="GO" id="GO:0004030">
    <property type="term" value="F:aldehyde dehydrogenase [NAD(P)+] activity"/>
    <property type="evidence" value="ECO:0007669"/>
    <property type="project" value="UniProtKB-ARBA"/>
</dbReference>
<keyword evidence="1 3" id="KW-0560">Oxidoreductase</keyword>
<dbReference type="InterPro" id="IPR016163">
    <property type="entry name" value="Ald_DH_C"/>
</dbReference>
<dbReference type="EMBL" id="FNUY01000017">
    <property type="protein sequence ID" value="SEG80891.1"/>
    <property type="molecule type" value="Genomic_DNA"/>
</dbReference>
<dbReference type="FunFam" id="3.40.605.10:FF:000001">
    <property type="entry name" value="Aldehyde dehydrogenase 1"/>
    <property type="match status" value="1"/>
</dbReference>
<reference evidence="5 6" key="1">
    <citation type="submission" date="2016-10" db="EMBL/GenBank/DDBJ databases">
        <authorList>
            <person name="de Groot N.N."/>
        </authorList>
    </citation>
    <scope>NUCLEOTIDE SEQUENCE [LARGE SCALE GENOMIC DNA]</scope>
    <source>
        <strain evidence="5 6">DSM 26656</strain>
    </source>
</reference>
<name>A0A1H6D6I6_9HYPH</name>
<dbReference type="SUPFAM" id="SSF53720">
    <property type="entry name" value="ALDH-like"/>
    <property type="match status" value="1"/>
</dbReference>
<dbReference type="PROSITE" id="PS00687">
    <property type="entry name" value="ALDEHYDE_DEHYDR_GLU"/>
    <property type="match status" value="1"/>
</dbReference>
<dbReference type="Gene3D" id="3.40.309.10">
    <property type="entry name" value="Aldehyde Dehydrogenase, Chain A, domain 2"/>
    <property type="match status" value="1"/>
</dbReference>
<dbReference type="Gene3D" id="3.40.605.10">
    <property type="entry name" value="Aldehyde Dehydrogenase, Chain A, domain 1"/>
    <property type="match status" value="1"/>
</dbReference>